<reference evidence="1 2" key="1">
    <citation type="submission" date="2018-06" db="EMBL/GenBank/DDBJ databases">
        <title>Genomic Encyclopedia of Type Strains, Phase IV (KMG-IV): sequencing the most valuable type-strain genomes for metagenomic binning, comparative biology and taxonomic classification.</title>
        <authorList>
            <person name="Goeker M."/>
        </authorList>
    </citation>
    <scope>NUCLEOTIDE SEQUENCE [LARGE SCALE GENOMIC DNA]</scope>
    <source>
        <strain evidence="1 2">DSM 24032</strain>
    </source>
</reference>
<protein>
    <submittedName>
        <fullName evidence="1">Uncharacterized protein</fullName>
    </submittedName>
</protein>
<name>A0A395JKL3_9GAMM</name>
<dbReference type="RefSeq" id="WP_113954111.1">
    <property type="nucleotide sequence ID" value="NZ_QNRT01000002.1"/>
</dbReference>
<dbReference type="EMBL" id="QNRT01000002">
    <property type="protein sequence ID" value="RBP51336.1"/>
    <property type="molecule type" value="Genomic_DNA"/>
</dbReference>
<gene>
    <name evidence="1" type="ORF">DFR28_102756</name>
</gene>
<sequence>MSLINIVNNSEDHLQLGIYTTRPTENVEQSAWITQSLNSHTSASFSARQKFTVHANYGNKLAPDGGQKTNSMQFLEGAAKFQVVNAGAEGEQNTKLKIEQLFEDLVPNKVSLHNMSNQGIWAHIERAEGGSFAPVMMSPGAVLIEDVSAMPFYLAIIKHLVTSSDEPIGELIHLPATAITSGQTATITGSNWRGYTIALSE</sequence>
<keyword evidence="2" id="KW-1185">Reference proteome</keyword>
<comment type="caution">
    <text evidence="1">The sequence shown here is derived from an EMBL/GenBank/DDBJ whole genome shotgun (WGS) entry which is preliminary data.</text>
</comment>
<organism evidence="1 2">
    <name type="scientific">Arenicella xantha</name>
    <dbReference type="NCBI Taxonomy" id="644221"/>
    <lineage>
        <taxon>Bacteria</taxon>
        <taxon>Pseudomonadati</taxon>
        <taxon>Pseudomonadota</taxon>
        <taxon>Gammaproteobacteria</taxon>
        <taxon>Arenicellales</taxon>
        <taxon>Arenicellaceae</taxon>
        <taxon>Arenicella</taxon>
    </lineage>
</organism>
<proteinExistence type="predicted"/>
<evidence type="ECO:0000313" key="2">
    <source>
        <dbReference type="Proteomes" id="UP000253083"/>
    </source>
</evidence>
<dbReference type="AlphaFoldDB" id="A0A395JKL3"/>
<dbReference type="InParanoid" id="A0A395JKL3"/>
<dbReference type="Proteomes" id="UP000253083">
    <property type="component" value="Unassembled WGS sequence"/>
</dbReference>
<accession>A0A395JKL3</accession>
<evidence type="ECO:0000313" key="1">
    <source>
        <dbReference type="EMBL" id="RBP51336.1"/>
    </source>
</evidence>